<dbReference type="InterPro" id="IPR012341">
    <property type="entry name" value="6hp_glycosidase-like_sf"/>
</dbReference>
<comment type="function">
    <text evidence="4">Catalyzes the reversible epimerization of cellobiose to 4-O-beta-D-glucopyranosyl-D-mannose (Glc-Man).</text>
</comment>
<dbReference type="PANTHER" id="PTHR15108">
    <property type="entry name" value="N-ACYLGLUCOSAMINE-2-EPIMERASE"/>
    <property type="match status" value="1"/>
</dbReference>
<dbReference type="Gene3D" id="1.50.10.10">
    <property type="match status" value="1"/>
</dbReference>
<dbReference type="SUPFAM" id="SSF48208">
    <property type="entry name" value="Six-hairpin glycosidases"/>
    <property type="match status" value="1"/>
</dbReference>
<gene>
    <name evidence="5" type="ORF">LT679_15500</name>
</gene>
<keyword evidence="6" id="KW-1185">Reference proteome</keyword>
<evidence type="ECO:0000256" key="1">
    <source>
        <dbReference type="ARBA" id="ARBA00001470"/>
    </source>
</evidence>
<dbReference type="InterPro" id="IPR008928">
    <property type="entry name" value="6-hairpin_glycosidase_sf"/>
</dbReference>
<evidence type="ECO:0000313" key="5">
    <source>
        <dbReference type="EMBL" id="MCD8742019.1"/>
    </source>
</evidence>
<comment type="similarity">
    <text evidence="2">Belongs to the N-acylglucosamine 2-epimerase family.</text>
</comment>
<dbReference type="InterPro" id="IPR028584">
    <property type="entry name" value="Cellobiose_2_epim"/>
</dbReference>
<keyword evidence="3 4" id="KW-0413">Isomerase</keyword>
<proteinExistence type="inferred from homology"/>
<organism evidence="5 6">
    <name type="scientific">Mucilaginibacter roseus</name>
    <dbReference type="NCBI Taxonomy" id="1528868"/>
    <lineage>
        <taxon>Bacteria</taxon>
        <taxon>Pseudomonadati</taxon>
        <taxon>Bacteroidota</taxon>
        <taxon>Sphingobacteriia</taxon>
        <taxon>Sphingobacteriales</taxon>
        <taxon>Sphingobacteriaceae</taxon>
        <taxon>Mucilaginibacter</taxon>
    </lineage>
</organism>
<dbReference type="HAMAP" id="MF_00929">
    <property type="entry name" value="Cellobiose_2_epim"/>
    <property type="match status" value="1"/>
</dbReference>
<name>A0ABS8U7V3_9SPHI</name>
<comment type="caution">
    <text evidence="5">The sequence shown here is derived from an EMBL/GenBank/DDBJ whole genome shotgun (WGS) entry which is preliminary data.</text>
</comment>
<evidence type="ECO:0000313" key="6">
    <source>
        <dbReference type="Proteomes" id="UP001199919"/>
    </source>
</evidence>
<dbReference type="RefSeq" id="WP_232178530.1">
    <property type="nucleotide sequence ID" value="NZ_JAJPWV010000005.1"/>
</dbReference>
<dbReference type="EC" id="5.1.3.11" evidence="4"/>
<protein>
    <recommendedName>
        <fullName evidence="4">Cellobiose 2-epimerase</fullName>
        <shortName evidence="4">CE</shortName>
        <ecNumber evidence="4">5.1.3.11</ecNumber>
    </recommendedName>
</protein>
<dbReference type="InterPro" id="IPR010819">
    <property type="entry name" value="AGE/CE"/>
</dbReference>
<comment type="catalytic activity">
    <reaction evidence="1 4">
        <text>D-cellobiose = beta-D-glucosyl-(1-&gt;4)-D-mannopyranose</text>
        <dbReference type="Rhea" id="RHEA:23384"/>
        <dbReference type="ChEBI" id="CHEBI:17057"/>
        <dbReference type="ChEBI" id="CHEBI:47931"/>
        <dbReference type="EC" id="5.1.3.11"/>
    </reaction>
</comment>
<comment type="similarity">
    <text evidence="4">Belongs to the cellobiose 2-epimerase family.</text>
</comment>
<reference evidence="5 6" key="1">
    <citation type="submission" date="2021-12" db="EMBL/GenBank/DDBJ databases">
        <title>Mucilaginibacter roseus genome.</title>
        <authorList>
            <person name="Ferreira J.R."/>
            <person name="Newman J.D."/>
        </authorList>
    </citation>
    <scope>NUCLEOTIDE SEQUENCE [LARGE SCALE GENOMIC DNA]</scope>
    <source>
        <strain evidence="5 6">LMG 28454</strain>
    </source>
</reference>
<evidence type="ECO:0000256" key="2">
    <source>
        <dbReference type="ARBA" id="ARBA00008558"/>
    </source>
</evidence>
<evidence type="ECO:0000256" key="3">
    <source>
        <dbReference type="ARBA" id="ARBA00023235"/>
    </source>
</evidence>
<dbReference type="Pfam" id="PF07221">
    <property type="entry name" value="GlcNAc_2-epim"/>
    <property type="match status" value="1"/>
</dbReference>
<sequence length="413" mass="47972">MENINDLRKYGSELKSELKSILEYWITYTVDEVNGGFIGQIDHANNRYNEAAKGAVLNARILWAFSAAYNFEADDEYIKYAKRAYQYINQYFTDKQYGGVYWSVNCLGEPLDAKKQVYANAFVVYALAEYYKATLDGSVKDQAITLYNLLVEKSYDTQHTGYFEAYTRDWQPINDLRLSEKDANEKKSMNTHLHVLEGYANLYTIWPDDGLRQQIITLLQNFSEHIIDEKSGHLHLFFDDEWNRRSTLVSYGHDIEASWLLLEAAEIIKDEQLISRFTNYALKMADAALEGIDTTDGGLWYEYDATHGGLVREKHWWVQAEAMVGYLNAWQLTGEWKYAAISLKLWEFVKSNIIDKVNGEWLWGVYADGKSMEHEDKVGIWKCPYHNSRTCIEIYRRTAQYEQMLKPASSLNG</sequence>
<dbReference type="EMBL" id="JAJPWV010000005">
    <property type="protein sequence ID" value="MCD8742019.1"/>
    <property type="molecule type" value="Genomic_DNA"/>
</dbReference>
<accession>A0ABS8U7V3</accession>
<evidence type="ECO:0000256" key="4">
    <source>
        <dbReference type="HAMAP-Rule" id="MF_00929"/>
    </source>
</evidence>
<dbReference type="Proteomes" id="UP001199919">
    <property type="component" value="Unassembled WGS sequence"/>
</dbReference>